<dbReference type="EMBL" id="JACHGT010000014">
    <property type="protein sequence ID" value="MBB6037849.1"/>
    <property type="molecule type" value="Genomic_DNA"/>
</dbReference>
<accession>A0A841FZH7</accession>
<evidence type="ECO:0000313" key="2">
    <source>
        <dbReference type="EMBL" id="MBB6037849.1"/>
    </source>
</evidence>
<sequence length="77" mass="8318">MDRHFIDTVEAYGNGYADPRRVAGRLLPGVEVISPHECIPGICRIDHDESGESPQDTGMTAGDPMPAAPPLHEHASR</sequence>
<dbReference type="RefSeq" id="WP_184790664.1">
    <property type="nucleotide sequence ID" value="NZ_BONT01000065.1"/>
</dbReference>
<proteinExistence type="predicted"/>
<comment type="caution">
    <text evidence="2">The sequence shown here is derived from an EMBL/GenBank/DDBJ whole genome shotgun (WGS) entry which is preliminary data.</text>
</comment>
<protein>
    <submittedName>
        <fullName evidence="2">Uncharacterized protein</fullName>
    </submittedName>
</protein>
<evidence type="ECO:0000313" key="3">
    <source>
        <dbReference type="Proteomes" id="UP000548476"/>
    </source>
</evidence>
<keyword evidence="3" id="KW-1185">Reference proteome</keyword>
<dbReference type="Proteomes" id="UP000548476">
    <property type="component" value="Unassembled WGS sequence"/>
</dbReference>
<name>A0A841FZH7_9ACTN</name>
<evidence type="ECO:0000256" key="1">
    <source>
        <dbReference type="SAM" id="MobiDB-lite"/>
    </source>
</evidence>
<gene>
    <name evidence="2" type="ORF">HNR73_005729</name>
</gene>
<organism evidence="2 3">
    <name type="scientific">Phytomonospora endophytica</name>
    <dbReference type="NCBI Taxonomy" id="714109"/>
    <lineage>
        <taxon>Bacteria</taxon>
        <taxon>Bacillati</taxon>
        <taxon>Actinomycetota</taxon>
        <taxon>Actinomycetes</taxon>
        <taxon>Micromonosporales</taxon>
        <taxon>Micromonosporaceae</taxon>
        <taxon>Phytomonospora</taxon>
    </lineage>
</organism>
<dbReference type="AlphaFoldDB" id="A0A841FZH7"/>
<feature type="region of interest" description="Disordered" evidence="1">
    <location>
        <begin position="45"/>
        <end position="77"/>
    </location>
</feature>
<reference evidence="2 3" key="1">
    <citation type="submission" date="2020-08" db="EMBL/GenBank/DDBJ databases">
        <title>Genomic Encyclopedia of Type Strains, Phase IV (KMG-IV): sequencing the most valuable type-strain genomes for metagenomic binning, comparative biology and taxonomic classification.</title>
        <authorList>
            <person name="Goeker M."/>
        </authorList>
    </citation>
    <scope>NUCLEOTIDE SEQUENCE [LARGE SCALE GENOMIC DNA]</scope>
    <source>
        <strain evidence="2 3">YIM 65646</strain>
    </source>
</reference>